<dbReference type="OrthoDB" id="3439539at2759"/>
<feature type="compositionally biased region" description="Low complexity" evidence="1">
    <location>
        <begin position="1441"/>
        <end position="1465"/>
    </location>
</feature>
<feature type="region of interest" description="Disordered" evidence="1">
    <location>
        <begin position="512"/>
        <end position="531"/>
    </location>
</feature>
<feature type="compositionally biased region" description="Polar residues" evidence="1">
    <location>
        <begin position="809"/>
        <end position="823"/>
    </location>
</feature>
<keyword evidence="3" id="KW-1185">Reference proteome</keyword>
<feature type="compositionally biased region" description="Low complexity" evidence="1">
    <location>
        <begin position="1670"/>
        <end position="1682"/>
    </location>
</feature>
<feature type="compositionally biased region" description="Polar residues" evidence="1">
    <location>
        <begin position="776"/>
        <end position="786"/>
    </location>
</feature>
<dbReference type="RefSeq" id="XP_030995180.1">
    <property type="nucleotide sequence ID" value="XM_031140806.1"/>
</dbReference>
<feature type="region of interest" description="Disordered" evidence="1">
    <location>
        <begin position="550"/>
        <end position="736"/>
    </location>
</feature>
<feature type="compositionally biased region" description="Polar residues" evidence="1">
    <location>
        <begin position="2160"/>
        <end position="2174"/>
    </location>
</feature>
<evidence type="ECO:0000313" key="3">
    <source>
        <dbReference type="Proteomes" id="UP000319257"/>
    </source>
</evidence>
<feature type="compositionally biased region" description="Low complexity" evidence="1">
    <location>
        <begin position="1632"/>
        <end position="1662"/>
    </location>
</feature>
<feature type="compositionally biased region" description="Polar residues" evidence="1">
    <location>
        <begin position="705"/>
        <end position="727"/>
    </location>
</feature>
<feature type="compositionally biased region" description="Polar residues" evidence="1">
    <location>
        <begin position="1008"/>
        <end position="1034"/>
    </location>
</feature>
<feature type="compositionally biased region" description="Low complexity" evidence="1">
    <location>
        <begin position="2138"/>
        <end position="2148"/>
    </location>
</feature>
<comment type="caution">
    <text evidence="2">The sequence shown here is derived from an EMBL/GenBank/DDBJ whole genome shotgun (WGS) entry which is preliminary data.</text>
</comment>
<feature type="compositionally biased region" description="Acidic residues" evidence="1">
    <location>
        <begin position="89"/>
        <end position="98"/>
    </location>
</feature>
<feature type="compositionally biased region" description="Polar residues" evidence="1">
    <location>
        <begin position="1834"/>
        <end position="1848"/>
    </location>
</feature>
<dbReference type="STRING" id="1093900.A0A507B7T6"/>
<feature type="region of interest" description="Disordered" evidence="1">
    <location>
        <begin position="1396"/>
        <end position="1879"/>
    </location>
</feature>
<feature type="compositionally biased region" description="Low complexity" evidence="1">
    <location>
        <begin position="1849"/>
        <end position="1864"/>
    </location>
</feature>
<feature type="compositionally biased region" description="Low complexity" evidence="1">
    <location>
        <begin position="1549"/>
        <end position="1565"/>
    </location>
</feature>
<organism evidence="2 3">
    <name type="scientific">Thyridium curvatum</name>
    <dbReference type="NCBI Taxonomy" id="1093900"/>
    <lineage>
        <taxon>Eukaryota</taxon>
        <taxon>Fungi</taxon>
        <taxon>Dikarya</taxon>
        <taxon>Ascomycota</taxon>
        <taxon>Pezizomycotina</taxon>
        <taxon>Sordariomycetes</taxon>
        <taxon>Sordariomycetidae</taxon>
        <taxon>Thyridiales</taxon>
        <taxon>Thyridiaceae</taxon>
        <taxon>Thyridium</taxon>
    </lineage>
</organism>
<feature type="compositionally biased region" description="Polar residues" evidence="1">
    <location>
        <begin position="2217"/>
        <end position="2249"/>
    </location>
</feature>
<feature type="compositionally biased region" description="Low complexity" evidence="1">
    <location>
        <begin position="1717"/>
        <end position="1727"/>
    </location>
</feature>
<feature type="compositionally biased region" description="Low complexity" evidence="1">
    <location>
        <begin position="1769"/>
        <end position="1778"/>
    </location>
</feature>
<feature type="compositionally biased region" description="Polar residues" evidence="1">
    <location>
        <begin position="1746"/>
        <end position="1768"/>
    </location>
</feature>
<feature type="compositionally biased region" description="Pro residues" evidence="1">
    <location>
        <begin position="1077"/>
        <end position="1093"/>
    </location>
</feature>
<name>A0A507B7T6_9PEZI</name>
<feature type="compositionally biased region" description="Low complexity" evidence="1">
    <location>
        <begin position="1951"/>
        <end position="2002"/>
    </location>
</feature>
<feature type="compositionally biased region" description="Polar residues" evidence="1">
    <location>
        <begin position="157"/>
        <end position="173"/>
    </location>
</feature>
<feature type="compositionally biased region" description="Pro residues" evidence="1">
    <location>
        <begin position="1158"/>
        <end position="1183"/>
    </location>
</feature>
<reference evidence="2 3" key="1">
    <citation type="submission" date="2019-06" db="EMBL/GenBank/DDBJ databases">
        <title>Draft genome sequence of the filamentous fungus Phialemoniopsis curvata isolated from diesel fuel.</title>
        <authorList>
            <person name="Varaljay V.A."/>
            <person name="Lyon W.J."/>
            <person name="Crouch A.L."/>
            <person name="Drake C.E."/>
            <person name="Hollomon J.M."/>
            <person name="Nadeau L.J."/>
            <person name="Nunn H.S."/>
            <person name="Stevenson B.S."/>
            <person name="Bojanowski C.L."/>
            <person name="Crookes-Goodson W.J."/>
        </authorList>
    </citation>
    <scope>NUCLEOTIDE SEQUENCE [LARGE SCALE GENOMIC DNA]</scope>
    <source>
        <strain evidence="2 3">D216</strain>
    </source>
</reference>
<accession>A0A507B7T6</accession>
<dbReference type="EMBL" id="SKBQ01000034">
    <property type="protein sequence ID" value="TPX13469.1"/>
    <property type="molecule type" value="Genomic_DNA"/>
</dbReference>
<feature type="compositionally biased region" description="Low complexity" evidence="1">
    <location>
        <begin position="1035"/>
        <end position="1050"/>
    </location>
</feature>
<feature type="compositionally biased region" description="Low complexity" evidence="1">
    <location>
        <begin position="1787"/>
        <end position="1819"/>
    </location>
</feature>
<proteinExistence type="predicted"/>
<feature type="region of interest" description="Disordered" evidence="1">
    <location>
        <begin position="194"/>
        <end position="213"/>
    </location>
</feature>
<feature type="compositionally biased region" description="Polar residues" evidence="1">
    <location>
        <begin position="979"/>
        <end position="998"/>
    </location>
</feature>
<protein>
    <recommendedName>
        <fullName evidence="4">WW domain-containing protein</fullName>
    </recommendedName>
</protein>
<feature type="compositionally biased region" description="Polar residues" evidence="1">
    <location>
        <begin position="872"/>
        <end position="907"/>
    </location>
</feature>
<evidence type="ECO:0008006" key="4">
    <source>
        <dbReference type="Google" id="ProtNLM"/>
    </source>
</evidence>
<feature type="compositionally biased region" description="Low complexity" evidence="1">
    <location>
        <begin position="2193"/>
        <end position="2216"/>
    </location>
</feature>
<feature type="compositionally biased region" description="Low complexity" evidence="1">
    <location>
        <begin position="850"/>
        <end position="871"/>
    </location>
</feature>
<feature type="compositionally biased region" description="Basic and acidic residues" evidence="1">
    <location>
        <begin position="61"/>
        <end position="76"/>
    </location>
</feature>
<feature type="region of interest" description="Disordered" evidence="1">
    <location>
        <begin position="121"/>
        <end position="173"/>
    </location>
</feature>
<gene>
    <name evidence="2" type="ORF">E0L32_006199</name>
</gene>
<feature type="compositionally biased region" description="Polar residues" evidence="1">
    <location>
        <begin position="560"/>
        <end position="571"/>
    </location>
</feature>
<feature type="compositionally biased region" description="Low complexity" evidence="1">
    <location>
        <begin position="2067"/>
        <end position="2091"/>
    </location>
</feature>
<feature type="compositionally biased region" description="Polar residues" evidence="1">
    <location>
        <begin position="1929"/>
        <end position="1938"/>
    </location>
</feature>
<feature type="region of interest" description="Disordered" evidence="1">
    <location>
        <begin position="756"/>
        <end position="927"/>
    </location>
</feature>
<feature type="compositionally biased region" description="Polar residues" evidence="1">
    <location>
        <begin position="1219"/>
        <end position="1235"/>
    </location>
</feature>
<feature type="compositionally biased region" description="Low complexity" evidence="1">
    <location>
        <begin position="1412"/>
        <end position="1433"/>
    </location>
</feature>
<feature type="compositionally biased region" description="Pro residues" evidence="1">
    <location>
        <begin position="1311"/>
        <end position="1327"/>
    </location>
</feature>
<evidence type="ECO:0000313" key="2">
    <source>
        <dbReference type="EMBL" id="TPX13469.1"/>
    </source>
</evidence>
<feature type="compositionally biased region" description="Pro residues" evidence="1">
    <location>
        <begin position="833"/>
        <end position="847"/>
    </location>
</feature>
<feature type="compositionally biased region" description="Pro residues" evidence="1">
    <location>
        <begin position="1239"/>
        <end position="1261"/>
    </location>
</feature>
<dbReference type="Proteomes" id="UP000319257">
    <property type="component" value="Unassembled WGS sequence"/>
</dbReference>
<feature type="compositionally biased region" description="Polar residues" evidence="1">
    <location>
        <begin position="1058"/>
        <end position="1074"/>
    </location>
</feature>
<feature type="compositionally biased region" description="Low complexity" evidence="1">
    <location>
        <begin position="663"/>
        <end position="680"/>
    </location>
</feature>
<feature type="region of interest" description="Disordered" evidence="1">
    <location>
        <begin position="42"/>
        <end position="109"/>
    </location>
</feature>
<dbReference type="InParanoid" id="A0A507B7T6"/>
<feature type="region of interest" description="Disordered" evidence="1">
    <location>
        <begin position="957"/>
        <end position="1381"/>
    </location>
</feature>
<sequence length="2272" mass="237022">MPMSSLPDGWESDYDGSRWFFRYKPTGLVQYHFPQAGDEYSEYYGSFGDAAPDLAPEELLESERQLKRRSTTGERRSGRKQGPSREPVVEEEEEEPDDGGGGGGGGLFSFESFAYLGPGSYNDVSPLGDEDDGRPSDVPARGGAGSAMLTPAGETPGAQSLSPMTSAGATPNVVSSEPVLAVDTGYVTATGGYLQQQQQQQQQPMSPGVPMLDSTERPFELPDASNMGASNSHALARTDQAYSPVGFMAELPSELTAQCLEESNPPPIELPGNEIVFGGVQMGGSMIQSGPVELPHEPIEVSRIANMPGVAAQQATAEGAKMIQSTEAVQGAIAQGQGQHESSIRRKPTVTGAPLYRPFRATQIIAEEEVPGRPSSVLGSMSVAGSENNELGKFNKRHSMAGAMPPPNIDRASAPLALQPPNRPPKEPLGDHAAEALRPGPKEPDPRLPGTGTRDRSISTPAVPAHAIQGAQDGLRHVPSVLRPPQGPNVASQDALAPTTKVLAHVPSILKPGRGQAPAVPIQAGQAAQDQRFRMPPKAYMAFATGQHGPELSALGMSRESAQPEPSQSRPNLLRHTTLPEQMTSQTKPLEGIVEPSAVPAPLSLGKKRPGAPSSVPMSANFASASLPPAEAARREARAEAEKKEQQRSDSSEAAPMVVSIEAGAEAASARSPPAQAQEAFPPLETRPPRMQHSDSIVSDVSAPTPGSMSSGRLNSIQTPSPLQTPDASHRPSVVSLNSYQSDVAAARANVAPVGAYSQTRTHHSDSIVSDVSAPTPGSATSSRLNSLADPSPLQTPDVSEQPPAIETGSAQNALPKTTSPPTSFGIIASEIVPPPAQATLAPPEPAHPQTSTSQGGGSVSSLGRSLSVVSAMSSNGPSRSQESEQVSPVPSTVTPLQGPSSPQRVPSSESAEQEQEQAPRKAEPLGIVVEHSVVVEAETVTAPAMTGGNVAIEASSEVVGVSTEPLDGQAQAERPQDSAATASGPTQTQPATPNSPSQTPPPLEQRASLSQPPSFSVQGQDSFTPSQHPTYSYSQAPEQTATPAPGQAASPPPQGQTMRTQTQLSTDGASQGFQPPGTPTPNQVHPPPPQQQPTPVQQGQPFVYGPPQDPHHPDQIQSPPPQQQPTALQSQQSAYGAPQRDQSGTPVPLRMHTVPSQSPPAVPPTMPPHPPPGAGPAVPPPSHHGGQAGYPVPMHPQGQGQVAFPTQQPHMRPLSPSVPVQGSASVINPSTAQVGPSLAPPAGSPRPVQPGYPGSPPNAPMNPQTPAGALQRPPQSQFVPQPQGQAPNQSMPPQIPQGRMAATPQAQQPFPAPQGAPRPATMPPQQPSILTQIAGRPAAQAVMPGTPQASGPLAPPQTLGQPMGQPGNAPQMGGRPAQASNLAAVQNPVVAPGGMVMPPSFQNSPNLVSRPGGVVSPPPQQGQLQVGLQGPGSMPPPVQPLQQQLQPQIYGQQHPQQQQMRPTQGTPTIGPLPIQSPAVPPQATRPPVMGGQQPLQQQYFPNQGPCAQGSSPPVLPMQPPKPITQQMPIRPGPVQQHAQQAPQGPMYGHAGPQPGHPGPVQQPQLSTQQAGPQIGRQGFPQPQMGPPPNPHQTIQGQQQPQTPGGQQVAAQRMPVQGQQQPQIPGRTHPSGALGQTQPAPQQAPGYVQGQQPVYQPQFGQPIPQPQPGQPVQAPQQCQYPPNHGQPGSPNAAAYQQRYAGPGQTGKPPMTPLQTSAQVQQVQGAAQSNSPASVHTQHERPPSIISVMSTASSHGQASTAQSASPQRVQSMPQQGQMPPGIPPQGAPPQQYQPQMYPQMPGAQQQAQMQPGAAPSQPGQYNQAAQPNPGLPTVYSLQNYPQKPPSQQAGSTTSLGLTGTGPTTPQLHAGSIPSAQPAKKAWYKGWKRSGLKWTATVGAGAVAADLVGAEASDGMTLAEGMYDARKEQNNMKQSEQENPSKLLGQPQPPSQPFGSQAGQQQQQQQSQQGVIAQSAQQYPPQQQPGQQPSSQQSFGQQPSQQYPPQSPGQYPPQQQFGVHLAHQYNQQQQVPKPVVQSAPPQMQGLPGLSVPSQYPPGHGPPQIHNTMPAPAQPDAPQWQIPQQQYQNQQPSPMVRGQPGQYTNSHVLQQPPAQAPPGMPSQHDNDLRPSGNYGTPTVNSQLLSQQQSYQPVNYGSAPAVPMQQQQPNNPASSTQHAVPVLSKYPPQDQSQSVAPQGLPPTVQGGPQPGYQQPRPAGPSSTAPSATGISQLPSQNQPSVPAPSTGTASGNQAAGGKGSWGTGNYSGDGWGDNGW</sequence>
<dbReference type="GeneID" id="41973646"/>
<evidence type="ECO:0000256" key="1">
    <source>
        <dbReference type="SAM" id="MobiDB-lite"/>
    </source>
</evidence>
<feature type="compositionally biased region" description="Basic and acidic residues" evidence="1">
    <location>
        <begin position="424"/>
        <end position="446"/>
    </location>
</feature>
<feature type="compositionally biased region" description="Low complexity" evidence="1">
    <location>
        <begin position="1487"/>
        <end position="1505"/>
    </location>
</feature>
<feature type="region of interest" description="Disordered" evidence="1">
    <location>
        <begin position="397"/>
        <end position="464"/>
    </location>
</feature>
<feature type="region of interest" description="Disordered" evidence="1">
    <location>
        <begin position="1917"/>
        <end position="2272"/>
    </location>
</feature>
<feature type="compositionally biased region" description="Basic and acidic residues" evidence="1">
    <location>
        <begin position="632"/>
        <end position="651"/>
    </location>
</feature>
<feature type="compositionally biased region" description="Polar residues" evidence="1">
    <location>
        <begin position="579"/>
        <end position="588"/>
    </location>
</feature>
<feature type="compositionally biased region" description="Polar residues" evidence="1">
    <location>
        <begin position="1274"/>
        <end position="1293"/>
    </location>
</feature>
<feature type="compositionally biased region" description="Low complexity" evidence="1">
    <location>
        <begin position="2022"/>
        <end position="2040"/>
    </location>
</feature>
<feature type="compositionally biased region" description="Low complexity" evidence="1">
    <location>
        <begin position="1592"/>
        <end position="1625"/>
    </location>
</feature>
<feature type="compositionally biased region" description="Pro residues" evidence="1">
    <location>
        <begin position="1514"/>
        <end position="1523"/>
    </location>
</feature>
<feature type="compositionally biased region" description="Polar residues" evidence="1">
    <location>
        <begin position="1199"/>
        <end position="1210"/>
    </location>
</feature>
<feature type="compositionally biased region" description="Gly residues" evidence="1">
    <location>
        <begin position="2250"/>
        <end position="2272"/>
    </location>
</feature>